<organism evidence="10 11">
    <name type="scientific">Parvularcula mediterranea</name>
    <dbReference type="NCBI Taxonomy" id="2732508"/>
    <lineage>
        <taxon>Bacteria</taxon>
        <taxon>Pseudomonadati</taxon>
        <taxon>Pseudomonadota</taxon>
        <taxon>Alphaproteobacteria</taxon>
        <taxon>Parvularculales</taxon>
        <taxon>Parvularculaceae</taxon>
        <taxon>Parvularcula</taxon>
    </lineage>
</organism>
<dbReference type="GO" id="GO:0005886">
    <property type="term" value="C:plasma membrane"/>
    <property type="evidence" value="ECO:0007669"/>
    <property type="project" value="UniProtKB-SubCell"/>
</dbReference>
<feature type="transmembrane region" description="Helical" evidence="7">
    <location>
        <begin position="217"/>
        <end position="240"/>
    </location>
</feature>
<dbReference type="InterPro" id="IPR011527">
    <property type="entry name" value="ABC1_TM_dom"/>
</dbReference>
<keyword evidence="2 7" id="KW-0812">Transmembrane</keyword>
<dbReference type="InterPro" id="IPR003593">
    <property type="entry name" value="AAA+_ATPase"/>
</dbReference>
<evidence type="ECO:0000256" key="7">
    <source>
        <dbReference type="SAM" id="Phobius"/>
    </source>
</evidence>
<dbReference type="GO" id="GO:0140359">
    <property type="term" value="F:ABC-type transporter activity"/>
    <property type="evidence" value="ECO:0007669"/>
    <property type="project" value="InterPro"/>
</dbReference>
<evidence type="ECO:0000256" key="2">
    <source>
        <dbReference type="ARBA" id="ARBA00022692"/>
    </source>
</evidence>
<dbReference type="InterPro" id="IPR003439">
    <property type="entry name" value="ABC_transporter-like_ATP-bd"/>
</dbReference>
<dbReference type="GO" id="GO:0005524">
    <property type="term" value="F:ATP binding"/>
    <property type="evidence" value="ECO:0007669"/>
    <property type="project" value="UniProtKB-KW"/>
</dbReference>
<dbReference type="EMBL" id="JABFCX010000002">
    <property type="protein sequence ID" value="NNU16160.1"/>
    <property type="molecule type" value="Genomic_DNA"/>
</dbReference>
<gene>
    <name evidence="10" type="ORF">HK107_07480</name>
</gene>
<dbReference type="SMART" id="SM00382">
    <property type="entry name" value="AAA"/>
    <property type="match status" value="1"/>
</dbReference>
<feature type="transmembrane region" description="Helical" evidence="7">
    <location>
        <begin position="36"/>
        <end position="55"/>
    </location>
</feature>
<comment type="caution">
    <text evidence="10">The sequence shown here is derived from an EMBL/GenBank/DDBJ whole genome shotgun (WGS) entry which is preliminary data.</text>
</comment>
<name>A0A7Y3W4V5_9PROT</name>
<proteinExistence type="predicted"/>
<keyword evidence="11" id="KW-1185">Reference proteome</keyword>
<evidence type="ECO:0000256" key="4">
    <source>
        <dbReference type="ARBA" id="ARBA00022840"/>
    </source>
</evidence>
<evidence type="ECO:0000256" key="1">
    <source>
        <dbReference type="ARBA" id="ARBA00004651"/>
    </source>
</evidence>
<dbReference type="InterPro" id="IPR036640">
    <property type="entry name" value="ABC1_TM_sf"/>
</dbReference>
<evidence type="ECO:0000259" key="9">
    <source>
        <dbReference type="PROSITE" id="PS50929"/>
    </source>
</evidence>
<keyword evidence="3" id="KW-0547">Nucleotide-binding</keyword>
<dbReference type="AlphaFoldDB" id="A0A7Y3W4V5"/>
<dbReference type="PROSITE" id="PS50929">
    <property type="entry name" value="ABC_TM1F"/>
    <property type="match status" value="1"/>
</dbReference>
<evidence type="ECO:0000256" key="6">
    <source>
        <dbReference type="ARBA" id="ARBA00023136"/>
    </source>
</evidence>
<dbReference type="PANTHER" id="PTHR24221">
    <property type="entry name" value="ATP-BINDING CASSETTE SUB-FAMILY B"/>
    <property type="match status" value="1"/>
</dbReference>
<dbReference type="Pfam" id="PF00005">
    <property type="entry name" value="ABC_tran"/>
    <property type="match status" value="1"/>
</dbReference>
<dbReference type="SUPFAM" id="SSF52540">
    <property type="entry name" value="P-loop containing nucleoside triphosphate hydrolases"/>
    <property type="match status" value="1"/>
</dbReference>
<feature type="transmembrane region" description="Helical" evidence="7">
    <location>
        <begin position="109"/>
        <end position="133"/>
    </location>
</feature>
<feature type="transmembrane region" description="Helical" evidence="7">
    <location>
        <begin position="12"/>
        <end position="30"/>
    </location>
</feature>
<feature type="domain" description="ABC transmembrane type-1" evidence="9">
    <location>
        <begin position="1"/>
        <end position="287"/>
    </location>
</feature>
<dbReference type="Proteomes" id="UP000536835">
    <property type="component" value="Unassembled WGS sequence"/>
</dbReference>
<dbReference type="GO" id="GO:0016887">
    <property type="term" value="F:ATP hydrolysis activity"/>
    <property type="evidence" value="ECO:0007669"/>
    <property type="project" value="InterPro"/>
</dbReference>
<protein>
    <submittedName>
        <fullName evidence="10">ATP-binding cassette domain-containing protein</fullName>
    </submittedName>
</protein>
<evidence type="ECO:0000313" key="11">
    <source>
        <dbReference type="Proteomes" id="UP000536835"/>
    </source>
</evidence>
<dbReference type="GO" id="GO:0034040">
    <property type="term" value="F:ATPase-coupled lipid transmembrane transporter activity"/>
    <property type="evidence" value="ECO:0007669"/>
    <property type="project" value="TreeGrafter"/>
</dbReference>
<keyword evidence="4 10" id="KW-0067">ATP-binding</keyword>
<dbReference type="InterPro" id="IPR027417">
    <property type="entry name" value="P-loop_NTPase"/>
</dbReference>
<comment type="subcellular location">
    <subcellularLocation>
        <location evidence="1">Cell membrane</location>
        <topology evidence="1">Multi-pass membrane protein</topology>
    </subcellularLocation>
</comment>
<evidence type="ECO:0000256" key="3">
    <source>
        <dbReference type="ARBA" id="ARBA00022741"/>
    </source>
</evidence>
<reference evidence="10 11" key="1">
    <citation type="submission" date="2020-05" db="EMBL/GenBank/DDBJ databases">
        <title>Parvularcula mediterraneae sp. nov., isolated from polypropylene straw from shallow seawater of the seashore of Laganas in Zakynthos island, Greece.</title>
        <authorList>
            <person name="Szabo I."/>
            <person name="Al-Omari J."/>
            <person name="Rado J."/>
            <person name="Szerdahelyi G.S."/>
        </authorList>
    </citation>
    <scope>NUCLEOTIDE SEQUENCE [LARGE SCALE GENOMIC DNA]</scope>
    <source>
        <strain evidence="10 11">ZS-1/3</strain>
    </source>
</reference>
<dbReference type="Gene3D" id="1.20.1560.10">
    <property type="entry name" value="ABC transporter type 1, transmembrane domain"/>
    <property type="match status" value="1"/>
</dbReference>
<sequence>MLVALQLLARAGRLALVLSLAFLAAGLTMSGSVPSWAVPMLVVGLALSAGSGLAGERLRVSLEERAAEAGQDIIQRYAARASVAAIEAGDTGDLVSRLARHPGLAAKRLVSVAASKAACGAGMLMGIALMALFSWQAALLLLVTLPVMILFFVFVGGLTKAKADRQEESLARLAGAFADRVRCLPSILANHAVDKEGEALSGELEAYRRETAGLLRVAFLNSAVLDFFSSLSIAMLAIFLGLGHLGLADVPGFTGLALSQSLAILVLAPEIFQPLRRHAELYHQSAEGDVAVAALATLGLEEEQKSLRLPAEAIAARSLVLKQGIGMVDLDLPAKGLVAITGASGCGKTSLLRALSGVDQPRSGQVFKPEGDIAWAAADAWLPAGRLRDHLGPEADAILSALNLDQDPRLSDPAFSIDEGASALSGGQRLRLGIAFAAASDASVLYTDEPTAKLDEKSASAVRSFLAELAKDRLVIAATHDEELARRASLRIDMSVTNEVLA</sequence>
<evidence type="ECO:0000313" key="10">
    <source>
        <dbReference type="EMBL" id="NNU16160.1"/>
    </source>
</evidence>
<dbReference type="InterPro" id="IPR039421">
    <property type="entry name" value="Type_1_exporter"/>
</dbReference>
<accession>A0A7Y3W4V5</accession>
<dbReference type="SUPFAM" id="SSF90123">
    <property type="entry name" value="ABC transporter transmembrane region"/>
    <property type="match status" value="1"/>
</dbReference>
<dbReference type="Gene3D" id="3.40.50.300">
    <property type="entry name" value="P-loop containing nucleotide triphosphate hydrolases"/>
    <property type="match status" value="1"/>
</dbReference>
<feature type="transmembrane region" description="Helical" evidence="7">
    <location>
        <begin position="139"/>
        <end position="159"/>
    </location>
</feature>
<evidence type="ECO:0000259" key="8">
    <source>
        <dbReference type="PROSITE" id="PS50893"/>
    </source>
</evidence>
<dbReference type="PROSITE" id="PS50893">
    <property type="entry name" value="ABC_TRANSPORTER_2"/>
    <property type="match status" value="1"/>
</dbReference>
<feature type="domain" description="ABC transporter" evidence="8">
    <location>
        <begin position="309"/>
        <end position="496"/>
    </location>
</feature>
<keyword evidence="6 7" id="KW-0472">Membrane</keyword>
<evidence type="ECO:0000256" key="5">
    <source>
        <dbReference type="ARBA" id="ARBA00022989"/>
    </source>
</evidence>
<dbReference type="PANTHER" id="PTHR24221:SF261">
    <property type="entry name" value="GLUTATHIONE_L-CYSTEINE TRANSPORT SYSTEM ATP-BINDING_PERMEASE PROTEIN CYDD"/>
    <property type="match status" value="1"/>
</dbReference>
<keyword evidence="5 7" id="KW-1133">Transmembrane helix</keyword>
<dbReference type="Pfam" id="PF00664">
    <property type="entry name" value="ABC_membrane"/>
    <property type="match status" value="1"/>
</dbReference>